<name>A0ABS4J5V3_9BACL</name>
<proteinExistence type="predicted"/>
<protein>
    <submittedName>
        <fullName evidence="1">Uncharacterized protein</fullName>
    </submittedName>
</protein>
<organism evidence="1 2">
    <name type="scientific">Paenibacillus eucommiae</name>
    <dbReference type="NCBI Taxonomy" id="1355755"/>
    <lineage>
        <taxon>Bacteria</taxon>
        <taxon>Bacillati</taxon>
        <taxon>Bacillota</taxon>
        <taxon>Bacilli</taxon>
        <taxon>Bacillales</taxon>
        <taxon>Paenibacillaceae</taxon>
        <taxon>Paenibacillus</taxon>
    </lineage>
</organism>
<gene>
    <name evidence="1" type="ORF">J2Z66_006290</name>
</gene>
<comment type="caution">
    <text evidence="1">The sequence shown here is derived from an EMBL/GenBank/DDBJ whole genome shotgun (WGS) entry which is preliminary data.</text>
</comment>
<evidence type="ECO:0000313" key="2">
    <source>
        <dbReference type="Proteomes" id="UP001519287"/>
    </source>
</evidence>
<accession>A0ABS4J5V3</accession>
<sequence length="40" mass="4488">MRKKFAVRPVTANRTTINGKFFRKISQRAWKGALPGKGLG</sequence>
<reference evidence="1 2" key="1">
    <citation type="submission" date="2021-03" db="EMBL/GenBank/DDBJ databases">
        <title>Genomic Encyclopedia of Type Strains, Phase IV (KMG-IV): sequencing the most valuable type-strain genomes for metagenomic binning, comparative biology and taxonomic classification.</title>
        <authorList>
            <person name="Goeker M."/>
        </authorList>
    </citation>
    <scope>NUCLEOTIDE SEQUENCE [LARGE SCALE GENOMIC DNA]</scope>
    <source>
        <strain evidence="1 2">DSM 26048</strain>
    </source>
</reference>
<dbReference type="EMBL" id="JAGGLB010000027">
    <property type="protein sequence ID" value="MBP1994651.1"/>
    <property type="molecule type" value="Genomic_DNA"/>
</dbReference>
<evidence type="ECO:0000313" key="1">
    <source>
        <dbReference type="EMBL" id="MBP1994651.1"/>
    </source>
</evidence>
<keyword evidence="2" id="KW-1185">Reference proteome</keyword>
<dbReference type="RefSeq" id="WP_281068905.1">
    <property type="nucleotide sequence ID" value="NZ_JAGGLB010000027.1"/>
</dbReference>
<dbReference type="Proteomes" id="UP001519287">
    <property type="component" value="Unassembled WGS sequence"/>
</dbReference>